<keyword evidence="2" id="KW-0201">Cytochrome c-type biogenesis</keyword>
<protein>
    <submittedName>
        <fullName evidence="7">Redoxin</fullName>
    </submittedName>
</protein>
<keyword evidence="9" id="KW-1185">Reference proteome</keyword>
<dbReference type="GO" id="GO:0030313">
    <property type="term" value="C:cell envelope"/>
    <property type="evidence" value="ECO:0007669"/>
    <property type="project" value="UniProtKB-SubCell"/>
</dbReference>
<evidence type="ECO:0000259" key="5">
    <source>
        <dbReference type="PROSITE" id="PS51352"/>
    </source>
</evidence>
<gene>
    <name evidence="6" type="ORF">BC624_106170</name>
    <name evidence="7" type="ORF">SAMN05443373_11651</name>
</gene>
<reference evidence="7" key="2">
    <citation type="submission" date="2016-11" db="EMBL/GenBank/DDBJ databases">
        <authorList>
            <person name="Jaros S."/>
            <person name="Januszkiewicz K."/>
            <person name="Wedrychowicz H."/>
        </authorList>
    </citation>
    <scope>NUCLEOTIDE SEQUENCE [LARGE SCALE GENOMIC DNA]</scope>
    <source>
        <strain evidence="7">DSM 19729</strain>
    </source>
</reference>
<dbReference type="InterPro" id="IPR036249">
    <property type="entry name" value="Thioredoxin-like_sf"/>
</dbReference>
<dbReference type="RefSeq" id="WP_072946046.1">
    <property type="nucleotide sequence ID" value="NZ_FQWO01000016.1"/>
</dbReference>
<dbReference type="GO" id="GO:0016491">
    <property type="term" value="F:oxidoreductase activity"/>
    <property type="evidence" value="ECO:0007669"/>
    <property type="project" value="InterPro"/>
</dbReference>
<dbReference type="Proteomes" id="UP000237771">
    <property type="component" value="Unassembled WGS sequence"/>
</dbReference>
<dbReference type="InterPro" id="IPR013766">
    <property type="entry name" value="Thioredoxin_domain"/>
</dbReference>
<evidence type="ECO:0000313" key="6">
    <source>
        <dbReference type="EMBL" id="PRZ22920.1"/>
    </source>
</evidence>
<comment type="subcellular location">
    <subcellularLocation>
        <location evidence="1">Cell envelope</location>
    </subcellularLocation>
</comment>
<dbReference type="InterPro" id="IPR050553">
    <property type="entry name" value="Thioredoxin_ResA/DsbE_sf"/>
</dbReference>
<dbReference type="InterPro" id="IPR013740">
    <property type="entry name" value="Redoxin"/>
</dbReference>
<dbReference type="GO" id="GO:0017004">
    <property type="term" value="P:cytochrome complex assembly"/>
    <property type="evidence" value="ECO:0007669"/>
    <property type="project" value="UniProtKB-KW"/>
</dbReference>
<evidence type="ECO:0000256" key="3">
    <source>
        <dbReference type="ARBA" id="ARBA00023157"/>
    </source>
</evidence>
<dbReference type="Proteomes" id="UP000184384">
    <property type="component" value="Unassembled WGS sequence"/>
</dbReference>
<dbReference type="EMBL" id="FQWO01000016">
    <property type="protein sequence ID" value="SHH56188.1"/>
    <property type="molecule type" value="Genomic_DNA"/>
</dbReference>
<evidence type="ECO:0000313" key="9">
    <source>
        <dbReference type="Proteomes" id="UP000237771"/>
    </source>
</evidence>
<evidence type="ECO:0000313" key="8">
    <source>
        <dbReference type="Proteomes" id="UP000184384"/>
    </source>
</evidence>
<name>A0A1M5TZQ8_9FLAO</name>
<dbReference type="PROSITE" id="PS51352">
    <property type="entry name" value="THIOREDOXIN_2"/>
    <property type="match status" value="1"/>
</dbReference>
<dbReference type="PANTHER" id="PTHR42852:SF6">
    <property type="entry name" value="THIOL:DISULFIDE INTERCHANGE PROTEIN DSBE"/>
    <property type="match status" value="1"/>
</dbReference>
<dbReference type="SUPFAM" id="SSF52833">
    <property type="entry name" value="Thioredoxin-like"/>
    <property type="match status" value="1"/>
</dbReference>
<accession>A0A1M5TZQ8</accession>
<reference evidence="6 9" key="3">
    <citation type="submission" date="2018-03" db="EMBL/GenBank/DDBJ databases">
        <title>Genomic Encyclopedia of Archaeal and Bacterial Type Strains, Phase II (KMG-II): from individual species to whole genera.</title>
        <authorList>
            <person name="Goeker M."/>
        </authorList>
    </citation>
    <scope>NUCLEOTIDE SEQUENCE [LARGE SCALE GENOMIC DNA]</scope>
    <source>
        <strain evidence="6 9">DSM 17797</strain>
    </source>
</reference>
<dbReference type="Gene3D" id="3.40.30.10">
    <property type="entry name" value="Glutaredoxin"/>
    <property type="match status" value="1"/>
</dbReference>
<organism evidence="7 8">
    <name type="scientific">Flavobacterium granuli</name>
    <dbReference type="NCBI Taxonomy" id="280093"/>
    <lineage>
        <taxon>Bacteria</taxon>
        <taxon>Pseudomonadati</taxon>
        <taxon>Bacteroidota</taxon>
        <taxon>Flavobacteriia</taxon>
        <taxon>Flavobacteriales</taxon>
        <taxon>Flavobacteriaceae</taxon>
        <taxon>Flavobacterium</taxon>
    </lineage>
</organism>
<dbReference type="STRING" id="280093.SAMN05443373_11651"/>
<evidence type="ECO:0000313" key="7">
    <source>
        <dbReference type="EMBL" id="SHH56188.1"/>
    </source>
</evidence>
<evidence type="ECO:0000256" key="1">
    <source>
        <dbReference type="ARBA" id="ARBA00004196"/>
    </source>
</evidence>
<feature type="domain" description="Thioredoxin" evidence="5">
    <location>
        <begin position="319"/>
        <end position="482"/>
    </location>
</feature>
<dbReference type="Pfam" id="PF08534">
    <property type="entry name" value="Redoxin"/>
    <property type="match status" value="1"/>
</dbReference>
<dbReference type="OrthoDB" id="743079at2"/>
<reference evidence="8" key="1">
    <citation type="submission" date="2016-11" db="EMBL/GenBank/DDBJ databases">
        <authorList>
            <person name="Varghese N."/>
            <person name="Submissions S."/>
        </authorList>
    </citation>
    <scope>NUCLEOTIDE SEQUENCE [LARGE SCALE GENOMIC DNA]</scope>
    <source>
        <strain evidence="8">DSM 19729</strain>
    </source>
</reference>
<proteinExistence type="predicted"/>
<keyword evidence="4" id="KW-0676">Redox-active center</keyword>
<dbReference type="EMBL" id="PVUB01000006">
    <property type="protein sequence ID" value="PRZ22920.1"/>
    <property type="molecule type" value="Genomic_DNA"/>
</dbReference>
<sequence length="482" mass="56400">MKKIVLLFFLCTLSYSQNVSISLHFEGIKDSTKLYYSKSFDGNPSHFVNFKEETVIINNVAHISFSQKNIGRLVTWRTNEMPYAVVLPCKNGDVIDVFFKKNNDKIETSFVGSNAEGLEFLNNSPYFLKLNRELAYIFIDGQSSSEIIEKIEGLKNRNIEELKGLLTNNKISKDFFEFVKLYQETEIVMMSYLYLDGFLSGDESAKISQEETKRTIQKLDSMYNVFDEKYSSIKTNNQYHNIINKCKFISQNILVGKEEDYKLWDAELKNYNFCPKELQEFLIYYQITKNDFDFSLYNRYKRIFPNGIYIKVLRKQSETAKRTTLVPGSFTTFNGDQKKLKLISNEEFPTITDLLKSTFKSKAVFVDIWATWCSPCKDEFKYSDKLTEFLKSQNIELLYLTIDNAKAVGKWSDFIVENKLYGNHYFTTTKLKKELMMLLNIKNDIMIPRYLLFNDRGELILEDAKRPSQGQKLYDQIITAIK</sequence>
<evidence type="ECO:0000256" key="2">
    <source>
        <dbReference type="ARBA" id="ARBA00022748"/>
    </source>
</evidence>
<dbReference type="AlphaFoldDB" id="A0A1M5TZQ8"/>
<keyword evidence="3" id="KW-1015">Disulfide bond</keyword>
<dbReference type="PANTHER" id="PTHR42852">
    <property type="entry name" value="THIOL:DISULFIDE INTERCHANGE PROTEIN DSBE"/>
    <property type="match status" value="1"/>
</dbReference>
<evidence type="ECO:0000256" key="4">
    <source>
        <dbReference type="ARBA" id="ARBA00023284"/>
    </source>
</evidence>